<reference evidence="4" key="1">
    <citation type="submission" date="2023-03" db="EMBL/GenBank/DDBJ databases">
        <title>Massive genome expansion in bonnet fungi (Mycena s.s.) driven by repeated elements and novel gene families across ecological guilds.</title>
        <authorList>
            <consortium name="Lawrence Berkeley National Laboratory"/>
            <person name="Harder C.B."/>
            <person name="Miyauchi S."/>
            <person name="Viragh M."/>
            <person name="Kuo A."/>
            <person name="Thoen E."/>
            <person name="Andreopoulos B."/>
            <person name="Lu D."/>
            <person name="Skrede I."/>
            <person name="Drula E."/>
            <person name="Henrissat B."/>
            <person name="Morin E."/>
            <person name="Kohler A."/>
            <person name="Barry K."/>
            <person name="LaButti K."/>
            <person name="Morin E."/>
            <person name="Salamov A."/>
            <person name="Lipzen A."/>
            <person name="Mereny Z."/>
            <person name="Hegedus B."/>
            <person name="Baldrian P."/>
            <person name="Stursova M."/>
            <person name="Weitz H."/>
            <person name="Taylor A."/>
            <person name="Grigoriev I.V."/>
            <person name="Nagy L.G."/>
            <person name="Martin F."/>
            <person name="Kauserud H."/>
        </authorList>
    </citation>
    <scope>NUCLEOTIDE SEQUENCE</scope>
    <source>
        <strain evidence="4">CBHHK182m</strain>
    </source>
</reference>
<feature type="region of interest" description="Disordered" evidence="1">
    <location>
        <begin position="305"/>
        <end position="334"/>
    </location>
</feature>
<protein>
    <recommendedName>
        <fullName evidence="3">DUF6534 domain-containing protein</fullName>
    </recommendedName>
</protein>
<dbReference type="AlphaFoldDB" id="A0AAD7IBE2"/>
<keyword evidence="2" id="KW-0472">Membrane</keyword>
<organism evidence="4 5">
    <name type="scientific">Mycena metata</name>
    <dbReference type="NCBI Taxonomy" id="1033252"/>
    <lineage>
        <taxon>Eukaryota</taxon>
        <taxon>Fungi</taxon>
        <taxon>Dikarya</taxon>
        <taxon>Basidiomycota</taxon>
        <taxon>Agaricomycotina</taxon>
        <taxon>Agaricomycetes</taxon>
        <taxon>Agaricomycetidae</taxon>
        <taxon>Agaricales</taxon>
        <taxon>Marasmiineae</taxon>
        <taxon>Mycenaceae</taxon>
        <taxon>Mycena</taxon>
    </lineage>
</organism>
<feature type="compositionally biased region" description="Low complexity" evidence="1">
    <location>
        <begin position="270"/>
        <end position="279"/>
    </location>
</feature>
<dbReference type="InterPro" id="IPR045339">
    <property type="entry name" value="DUF6534"/>
</dbReference>
<feature type="domain" description="DUF6534" evidence="3">
    <location>
        <begin position="177"/>
        <end position="263"/>
    </location>
</feature>
<feature type="transmembrane region" description="Helical" evidence="2">
    <location>
        <begin position="62"/>
        <end position="86"/>
    </location>
</feature>
<comment type="caution">
    <text evidence="4">The sequence shown here is derived from an EMBL/GenBank/DDBJ whole genome shotgun (WGS) entry which is preliminary data.</text>
</comment>
<keyword evidence="5" id="KW-1185">Reference proteome</keyword>
<proteinExistence type="predicted"/>
<dbReference type="Proteomes" id="UP001215598">
    <property type="component" value="Unassembled WGS sequence"/>
</dbReference>
<feature type="compositionally biased region" description="Basic and acidic residues" evidence="1">
    <location>
        <begin position="305"/>
        <end position="316"/>
    </location>
</feature>
<evidence type="ECO:0000256" key="2">
    <source>
        <dbReference type="SAM" id="Phobius"/>
    </source>
</evidence>
<dbReference type="PANTHER" id="PTHR40465">
    <property type="entry name" value="CHROMOSOME 1, WHOLE GENOME SHOTGUN SEQUENCE"/>
    <property type="match status" value="1"/>
</dbReference>
<evidence type="ECO:0000313" key="5">
    <source>
        <dbReference type="Proteomes" id="UP001215598"/>
    </source>
</evidence>
<feature type="transmembrane region" description="Helical" evidence="2">
    <location>
        <begin position="101"/>
        <end position="119"/>
    </location>
</feature>
<accession>A0AAD7IBE2</accession>
<keyword evidence="2" id="KW-0812">Transmembrane</keyword>
<evidence type="ECO:0000259" key="3">
    <source>
        <dbReference type="Pfam" id="PF20152"/>
    </source>
</evidence>
<evidence type="ECO:0000313" key="4">
    <source>
        <dbReference type="EMBL" id="KAJ7739335.1"/>
    </source>
</evidence>
<feature type="transmembrane region" description="Helical" evidence="2">
    <location>
        <begin position="6"/>
        <end position="25"/>
    </location>
</feature>
<keyword evidence="2" id="KW-1133">Transmembrane helix</keyword>
<dbReference type="Pfam" id="PF20152">
    <property type="entry name" value="DUF6534"/>
    <property type="match status" value="1"/>
</dbReference>
<feature type="region of interest" description="Disordered" evidence="1">
    <location>
        <begin position="270"/>
        <end position="292"/>
    </location>
</feature>
<feature type="transmembrane region" description="Helical" evidence="2">
    <location>
        <begin position="166"/>
        <end position="190"/>
    </location>
</feature>
<dbReference type="PANTHER" id="PTHR40465:SF1">
    <property type="entry name" value="DUF6534 DOMAIN-CONTAINING PROTEIN"/>
    <property type="match status" value="1"/>
</dbReference>
<name>A0AAD7IBE2_9AGAR</name>
<gene>
    <name evidence="4" type="ORF">B0H16DRAFT_1891062</name>
</gene>
<feature type="transmembrane region" description="Helical" evidence="2">
    <location>
        <begin position="131"/>
        <end position="154"/>
    </location>
</feature>
<evidence type="ECO:0000256" key="1">
    <source>
        <dbReference type="SAM" id="MobiDB-lite"/>
    </source>
</evidence>
<dbReference type="EMBL" id="JARKIB010000107">
    <property type="protein sequence ID" value="KAJ7739335.1"/>
    <property type="molecule type" value="Genomic_DNA"/>
</dbReference>
<sequence>MATTFDLTLGCLLIASWANMILFTLELQQYEIQIMSNADINLPRRIIKYFGRYKRDLMFNKIMVLIALAGDILGVFASLSMVYYYMVSHWGEVAVLTTQTYPAFVVSIGITGGAVQIFLTRMAYTLTKQWFWIPVIGSFIMVVFAGVGLTAGHLVVDSSLAEREKLIPWATLWLSASVATDTLITIVLVAKLQTLKTGFAGTGDLLHRLSLAAVRNGSITTAMTIVTLIVFKLQPQTNTAPMIEITIGRVYSLCMLSNLNNRSWGSNASSSGGVLSSQGTPSHHRTVDQAQSVVQVHREVDIRMDPLEYGKRKQGDAESLNDASATSYPPGKPASVAKYVTF</sequence>